<evidence type="ECO:0000313" key="6">
    <source>
        <dbReference type="EMBL" id="MFB9755194.1"/>
    </source>
</evidence>
<proteinExistence type="predicted"/>
<name>A0ABV5W3Q2_9BACL</name>
<keyword evidence="7" id="KW-1185">Reference proteome</keyword>
<dbReference type="EMBL" id="JBHMAG010000018">
    <property type="protein sequence ID" value="MFB9755194.1"/>
    <property type="molecule type" value="Genomic_DNA"/>
</dbReference>
<dbReference type="InterPro" id="IPR016024">
    <property type="entry name" value="ARM-type_fold"/>
</dbReference>
<evidence type="ECO:0000256" key="2">
    <source>
        <dbReference type="ARBA" id="ARBA00022723"/>
    </source>
</evidence>
<dbReference type="PANTHER" id="PTHR43498">
    <property type="entry name" value="FERREDOXIN:COB-COM HETERODISULFIDE REDUCTASE SUBUNIT A"/>
    <property type="match status" value="1"/>
</dbReference>
<keyword evidence="1" id="KW-0004">4Fe-4S</keyword>
<dbReference type="Proteomes" id="UP001589619">
    <property type="component" value="Unassembled WGS sequence"/>
</dbReference>
<gene>
    <name evidence="6" type="ORF">ACFFNY_26780</name>
</gene>
<evidence type="ECO:0000256" key="1">
    <source>
        <dbReference type="ARBA" id="ARBA00022485"/>
    </source>
</evidence>
<dbReference type="InterPro" id="IPR036188">
    <property type="entry name" value="FAD/NAD-bd_sf"/>
</dbReference>
<accession>A0ABV5W3Q2</accession>
<reference evidence="6 7" key="1">
    <citation type="submission" date="2024-09" db="EMBL/GenBank/DDBJ databases">
        <authorList>
            <person name="Sun Q."/>
            <person name="Mori K."/>
        </authorList>
    </citation>
    <scope>NUCLEOTIDE SEQUENCE [LARGE SCALE GENOMIC DNA]</scope>
    <source>
        <strain evidence="6 7">JCM 12520</strain>
    </source>
</reference>
<dbReference type="Pfam" id="PF12831">
    <property type="entry name" value="FAD_oxidored"/>
    <property type="match status" value="2"/>
</dbReference>
<comment type="caution">
    <text evidence="6">The sequence shown here is derived from an EMBL/GenBank/DDBJ whole genome shotgun (WGS) entry which is preliminary data.</text>
</comment>
<evidence type="ECO:0000256" key="3">
    <source>
        <dbReference type="ARBA" id="ARBA00023002"/>
    </source>
</evidence>
<protein>
    <submittedName>
        <fullName evidence="6">FAD-dependent oxidoreductase</fullName>
    </submittedName>
</protein>
<dbReference type="RefSeq" id="WP_344907758.1">
    <property type="nucleotide sequence ID" value="NZ_BAAAYO010000006.1"/>
</dbReference>
<keyword evidence="3" id="KW-0560">Oxidoreductase</keyword>
<keyword evidence="4" id="KW-0408">Iron</keyword>
<dbReference type="Gene3D" id="3.50.50.60">
    <property type="entry name" value="FAD/NAD(P)-binding domain"/>
    <property type="match status" value="2"/>
</dbReference>
<dbReference type="Gene3D" id="1.25.10.10">
    <property type="entry name" value="Leucine-rich Repeat Variant"/>
    <property type="match status" value="1"/>
</dbReference>
<keyword evidence="5" id="KW-0411">Iron-sulfur</keyword>
<sequence>MKLLYRLDKQGMEQPVPAGHSFPEAYDIAVVGLGTAGALAAISAARRGHRVLGIERLNCMGGTGTAGTVQGYYFGSRGGLYEALDEEVAALGHHGFTKTGGVNGELKKAVLEKHASEAGVTVLYECSVIGVYMDGEKTVGLRWLGPDGLCEAGARVIIDCTGDAEVCVTAGGAFRMGRSSDGQCQPFSNVIKQVTGYGVHQFYTDSGYVDPTDGDSISQAIIDSALRTTHLKDRYEAKDRLIYVAPQLGIREGRFIDGEYNITLDDFLQDRLSDQPVFYAYSNLDNHSKDVALESESYQDWIVAASLWGLNVSVPVPLGALIPRQMDGMLVAGRCIALDHDMATLVRMKRDMQKCGEAAGIAASLAIELDVPLRGVPHAALSALLRSTGCLDERNHVGLRLPDPAKNDLGTDPRWLAEIPAIRLALASDRPGIAIWSAKRLGARINDELRQWLLSGESDEQLRRHSAIALALQEDRAAVPLLRQMVRERDSYVPRTSRKYNQVRGYAAIYLLGRLADAEIVPELLNILSDRDSFANVSTDVEFINSDEEYYFQFFTFSLTALFRIGDKHVETRQAIARAVGELVVQPDFALSVTLKPSKDQHYEMTGTILRLVESKLRQWGESELPAPGTAPVGRSG</sequence>
<dbReference type="PANTHER" id="PTHR43498:SF1">
    <property type="entry name" value="COB--COM HETERODISULFIDE REDUCTASE IRON-SULFUR SUBUNIT A"/>
    <property type="match status" value="1"/>
</dbReference>
<evidence type="ECO:0000256" key="5">
    <source>
        <dbReference type="ARBA" id="ARBA00023014"/>
    </source>
</evidence>
<dbReference type="InterPro" id="IPR011989">
    <property type="entry name" value="ARM-like"/>
</dbReference>
<organism evidence="6 7">
    <name type="scientific">Paenibacillus hodogayensis</name>
    <dbReference type="NCBI Taxonomy" id="279208"/>
    <lineage>
        <taxon>Bacteria</taxon>
        <taxon>Bacillati</taxon>
        <taxon>Bacillota</taxon>
        <taxon>Bacilli</taxon>
        <taxon>Bacillales</taxon>
        <taxon>Paenibacillaceae</taxon>
        <taxon>Paenibacillus</taxon>
    </lineage>
</organism>
<evidence type="ECO:0000256" key="4">
    <source>
        <dbReference type="ARBA" id="ARBA00023004"/>
    </source>
</evidence>
<keyword evidence="2" id="KW-0479">Metal-binding</keyword>
<dbReference type="InterPro" id="IPR039650">
    <property type="entry name" value="HdrA-like"/>
</dbReference>
<evidence type="ECO:0000313" key="7">
    <source>
        <dbReference type="Proteomes" id="UP001589619"/>
    </source>
</evidence>
<dbReference type="SUPFAM" id="SSF51905">
    <property type="entry name" value="FAD/NAD(P)-binding domain"/>
    <property type="match status" value="1"/>
</dbReference>
<dbReference type="SUPFAM" id="SSF48371">
    <property type="entry name" value="ARM repeat"/>
    <property type="match status" value="1"/>
</dbReference>